<feature type="transmembrane region" description="Helical" evidence="1">
    <location>
        <begin position="12"/>
        <end position="32"/>
    </location>
</feature>
<dbReference type="Gene3D" id="2.160.20.10">
    <property type="entry name" value="Single-stranded right-handed beta-helix, Pectin lyase-like"/>
    <property type="match status" value="1"/>
</dbReference>
<keyword evidence="1" id="KW-0472">Membrane</keyword>
<gene>
    <name evidence="3" type="ORF">F0361_06470</name>
</gene>
<name>A0A5B2TY79_9FLAO</name>
<evidence type="ECO:0000313" key="3">
    <source>
        <dbReference type="EMBL" id="KAA2219249.1"/>
    </source>
</evidence>
<organism evidence="3 4">
    <name type="scientific">Maribacter flavus</name>
    <dbReference type="NCBI Taxonomy" id="1658664"/>
    <lineage>
        <taxon>Bacteria</taxon>
        <taxon>Pseudomonadati</taxon>
        <taxon>Bacteroidota</taxon>
        <taxon>Flavobacteriia</taxon>
        <taxon>Flavobacteriales</taxon>
        <taxon>Flavobacteriaceae</taxon>
        <taxon>Maribacter</taxon>
    </lineage>
</organism>
<evidence type="ECO:0000259" key="2">
    <source>
        <dbReference type="Pfam" id="PF12708"/>
    </source>
</evidence>
<reference evidence="3 4" key="1">
    <citation type="submission" date="2019-09" db="EMBL/GenBank/DDBJ databases">
        <authorList>
            <person name="Khan S.A."/>
            <person name="Jeon C.O."/>
            <person name="Chun B.H."/>
            <person name="Jeong S.E."/>
        </authorList>
    </citation>
    <scope>NUCLEOTIDE SEQUENCE [LARGE SCALE GENOMIC DNA]</scope>
    <source>
        <strain evidence="3 4">KCTC 42508</strain>
    </source>
</reference>
<proteinExistence type="predicted"/>
<accession>A0A5B2TY79</accession>
<evidence type="ECO:0000313" key="4">
    <source>
        <dbReference type="Proteomes" id="UP000323188"/>
    </source>
</evidence>
<sequence length="583" mass="64345">MAIRSGKFSKYGPIILLSVILGFLLAFVVFRYESIKRTLGLSNIPYEKINKTSQEHKDLIRPAIFNIEDFGGSMQLDDNSRALQAAIDAAIVTSTELRSDDKWDIYVGKVYIPAGHWRFERGISSEIGVEIIGDGVGKTYLDFTGSGTFMDFGSENEKFDLKIKDLFINQFHPDATAIHLNQVNRNSGISNIIIEGGGIGLSLLNCYTPSFDSFFIYNASKFGILGRNATNTDFRNFKVENCKVGVKFTNSDINSSTGLKFFGGVIQGCYDEGLILEDLTNFTSFSTFLEGNGRNEDKPQIKITSDLNEKFDNDIIAFYSPFITGGHSAHKDQNAVEVENTYTFIFNESFIRANDRILTGIKVGKNVINAEILNSKYSGVKQNFIVEDPATNLVLDPKLREGRGYGRQFLGLGSESGKTNNRHYMESYQGIFGNLKEGKIGIGTFNGKPSIQGFGNGSSYSMTTNPKIGDHISAPNGITEISGIKFATTITSSNVKTDKKSRNIIVNTNDGKRLVTISPSEEDIRRELLIKNSGTANNLLEVSSSTSNIENKKVLNLKDGETVTLLYDGAQWQIISKYTPTGN</sequence>
<dbReference type="EMBL" id="VUOE01000001">
    <property type="protein sequence ID" value="KAA2219249.1"/>
    <property type="molecule type" value="Genomic_DNA"/>
</dbReference>
<keyword evidence="1" id="KW-0812">Transmembrane</keyword>
<dbReference type="Proteomes" id="UP000323188">
    <property type="component" value="Unassembled WGS sequence"/>
</dbReference>
<dbReference type="AlphaFoldDB" id="A0A5B2TY79"/>
<feature type="domain" description="Rhamnogalacturonase A/B/Epimerase-like pectate lyase" evidence="2">
    <location>
        <begin position="65"/>
        <end position="259"/>
    </location>
</feature>
<dbReference type="InterPro" id="IPR012334">
    <property type="entry name" value="Pectin_lyas_fold"/>
</dbReference>
<dbReference type="RefSeq" id="WP_154917711.1">
    <property type="nucleotide sequence ID" value="NZ_VUOE01000001.1"/>
</dbReference>
<dbReference type="Pfam" id="PF12708">
    <property type="entry name" value="Pect-lyase_RHGA_epim"/>
    <property type="match status" value="1"/>
</dbReference>
<dbReference type="InterPro" id="IPR011050">
    <property type="entry name" value="Pectin_lyase_fold/virulence"/>
</dbReference>
<evidence type="ECO:0000256" key="1">
    <source>
        <dbReference type="SAM" id="Phobius"/>
    </source>
</evidence>
<comment type="caution">
    <text evidence="3">The sequence shown here is derived from an EMBL/GenBank/DDBJ whole genome shotgun (WGS) entry which is preliminary data.</text>
</comment>
<keyword evidence="1" id="KW-1133">Transmembrane helix</keyword>
<dbReference type="SUPFAM" id="SSF51126">
    <property type="entry name" value="Pectin lyase-like"/>
    <property type="match status" value="1"/>
</dbReference>
<dbReference type="InterPro" id="IPR024535">
    <property type="entry name" value="RHGA/B-epi-like_pectate_lyase"/>
</dbReference>
<protein>
    <recommendedName>
        <fullName evidence="2">Rhamnogalacturonase A/B/Epimerase-like pectate lyase domain-containing protein</fullName>
    </recommendedName>
</protein>